<dbReference type="Proteomes" id="UP000199758">
    <property type="component" value="Unassembled WGS sequence"/>
</dbReference>
<dbReference type="OrthoDB" id="7068309at2"/>
<keyword evidence="2" id="KW-1185">Reference proteome</keyword>
<evidence type="ECO:0000313" key="2">
    <source>
        <dbReference type="Proteomes" id="UP000199758"/>
    </source>
</evidence>
<evidence type="ECO:0000313" key="1">
    <source>
        <dbReference type="EMBL" id="SHH27533.1"/>
    </source>
</evidence>
<dbReference type="EMBL" id="FQWZ01000008">
    <property type="protein sequence ID" value="SHH27533.1"/>
    <property type="molecule type" value="Genomic_DNA"/>
</dbReference>
<sequence>MARKPKPKPQAEPAKSFDEFVEDAEVLDDEVTVEPVEVMPATRARDWRDVERYKEMRELRKRVGDDFDID</sequence>
<dbReference type="RefSeq" id="WP_072898992.1">
    <property type="nucleotide sequence ID" value="NZ_FQWZ01000008.1"/>
</dbReference>
<dbReference type="AlphaFoldDB" id="A0A1M5RNW4"/>
<reference evidence="1 2" key="1">
    <citation type="submission" date="2016-11" db="EMBL/GenBank/DDBJ databases">
        <authorList>
            <person name="Jaros S."/>
            <person name="Januszkiewicz K."/>
            <person name="Wedrychowicz H."/>
        </authorList>
    </citation>
    <scope>NUCLEOTIDE SEQUENCE [LARGE SCALE GENOMIC DNA]</scope>
    <source>
        <strain evidence="1 2">CGMCC 1.7049</strain>
    </source>
</reference>
<name>A0A1M5RNW4_9GAMM</name>
<organism evidence="1 2">
    <name type="scientific">Hydrocarboniphaga daqingensis</name>
    <dbReference type="NCBI Taxonomy" id="490188"/>
    <lineage>
        <taxon>Bacteria</taxon>
        <taxon>Pseudomonadati</taxon>
        <taxon>Pseudomonadota</taxon>
        <taxon>Gammaproteobacteria</taxon>
        <taxon>Nevskiales</taxon>
        <taxon>Nevskiaceae</taxon>
        <taxon>Hydrocarboniphaga</taxon>
    </lineage>
</organism>
<protein>
    <submittedName>
        <fullName evidence="1">Uncharacterized protein</fullName>
    </submittedName>
</protein>
<accession>A0A1M5RNW4</accession>
<gene>
    <name evidence="1" type="ORF">SAMN04488068_3094</name>
</gene>
<proteinExistence type="predicted"/>